<proteinExistence type="predicted"/>
<evidence type="ECO:0000313" key="1">
    <source>
        <dbReference type="EMBL" id="CAB5222328.1"/>
    </source>
</evidence>
<reference evidence="1" key="1">
    <citation type="submission" date="2020-05" db="EMBL/GenBank/DDBJ databases">
        <authorList>
            <person name="Chiriac C."/>
            <person name="Salcher M."/>
            <person name="Ghai R."/>
            <person name="Kavagutti S V."/>
        </authorList>
    </citation>
    <scope>NUCLEOTIDE SEQUENCE</scope>
</reference>
<gene>
    <name evidence="1" type="ORF">UFOVP361_128</name>
</gene>
<dbReference type="EMBL" id="LR798301">
    <property type="protein sequence ID" value="CAB5222328.1"/>
    <property type="molecule type" value="Genomic_DNA"/>
</dbReference>
<name>A0A6J7WZN6_9CAUD</name>
<sequence>MTTTTRISDHTHTDKRLTLTGFMTTACNCNQLEQEQDNNYECYGYCWDEQLEDWTNCMQEWVDENPTDEWLVTDFPTWTGGVTGVTVARTAEELLRAITPQSEYNMRWTLSTTTDPTTQATTRMLECVLSHHDAPTGGRMTVQHAPMCDD</sequence>
<accession>A0A6J7WZN6</accession>
<dbReference type="PROSITE" id="PS51257">
    <property type="entry name" value="PROKAR_LIPOPROTEIN"/>
    <property type="match status" value="1"/>
</dbReference>
<organism evidence="1">
    <name type="scientific">uncultured Caudovirales phage</name>
    <dbReference type="NCBI Taxonomy" id="2100421"/>
    <lineage>
        <taxon>Viruses</taxon>
        <taxon>Duplodnaviria</taxon>
        <taxon>Heunggongvirae</taxon>
        <taxon>Uroviricota</taxon>
        <taxon>Caudoviricetes</taxon>
        <taxon>Peduoviridae</taxon>
        <taxon>Maltschvirus</taxon>
        <taxon>Maltschvirus maltsch</taxon>
    </lineage>
</organism>
<protein>
    <submittedName>
        <fullName evidence="1">Uncharacterized protein</fullName>
    </submittedName>
</protein>